<evidence type="ECO:0000313" key="2">
    <source>
        <dbReference type="EMBL" id="ADU61935.1"/>
    </source>
</evidence>
<dbReference type="PANTHER" id="PTHR31270:SF1">
    <property type="entry name" value="GLUTAMINYL-PEPTIDE CYCLOTRANSFERASE"/>
    <property type="match status" value="1"/>
</dbReference>
<proteinExistence type="predicted"/>
<evidence type="ECO:0000313" key="3">
    <source>
        <dbReference type="Proteomes" id="UP000002191"/>
    </source>
</evidence>
<dbReference type="Pfam" id="PF05096">
    <property type="entry name" value="Glu_cyclase_2"/>
    <property type="match status" value="1"/>
</dbReference>
<gene>
    <name evidence="2" type="ordered locus">Daes_0918</name>
</gene>
<dbReference type="PANTHER" id="PTHR31270">
    <property type="entry name" value="GLUTAMINYL-PEPTIDE CYCLOTRANSFERASE"/>
    <property type="match status" value="1"/>
</dbReference>
<keyword evidence="1" id="KW-0732">Signal</keyword>
<dbReference type="InterPro" id="IPR011044">
    <property type="entry name" value="Quino_amine_DH_bsu"/>
</dbReference>
<dbReference type="RefSeq" id="WP_013513866.1">
    <property type="nucleotide sequence ID" value="NC_014844.1"/>
</dbReference>
<feature type="chain" id="PRO_5003214007" evidence="1">
    <location>
        <begin position="29"/>
        <end position="278"/>
    </location>
</feature>
<dbReference type="STRING" id="643562.Daes_0918"/>
<name>E6VS02_PSEA9</name>
<dbReference type="InterPro" id="IPR015943">
    <property type="entry name" value="WD40/YVTN_repeat-like_dom_sf"/>
</dbReference>
<sequence precursor="true">MHLFRFAIAVILGVAALLAPAIRAGADAATVPCRVVAEYPHDPGTSTQGLFFSDGLLYESSGGFGQSYLTVSEPETGQRLRTQPIEGRYFAEGVTLHDHKLFMLTWLSGTGFIFDPQSLELLTTFAYRADGETTEGWGLTFDGDRFILGSGTDVLRFHQASDFARTGTLAVRDGDIPVRLLNELEYVGGMILANVWKSDKIAVIDPESGLVAAWVDLAPLRERIAPESGVANGIAYDPQTGRLFVTGKRWDKLFVVEVETLLWRRPVSPDAVSEKLNH</sequence>
<keyword evidence="3" id="KW-1185">Reference proteome</keyword>
<dbReference type="Proteomes" id="UP000002191">
    <property type="component" value="Chromosome"/>
</dbReference>
<accession>E6VS02</accession>
<dbReference type="KEGG" id="das:Daes_0918"/>
<dbReference type="EMBL" id="CP002431">
    <property type="protein sequence ID" value="ADU61935.1"/>
    <property type="molecule type" value="Genomic_DNA"/>
</dbReference>
<reference evidence="3" key="1">
    <citation type="submission" date="2010-12" db="EMBL/GenBank/DDBJ databases">
        <title>Complete sequence of Desulfovibrio aespoeensis Aspo-2.</title>
        <authorList>
            <consortium name="US DOE Joint Genome Institute"/>
            <person name="Lucas S."/>
            <person name="Copeland A."/>
            <person name="Lapidus A."/>
            <person name="Cheng J.-F."/>
            <person name="Goodwin L."/>
            <person name="Pitluck S."/>
            <person name="Chertkov O."/>
            <person name="Misra M."/>
            <person name="Detter J.C."/>
            <person name="Han C."/>
            <person name="Tapia R."/>
            <person name="Land M."/>
            <person name="Hauser L."/>
            <person name="Kyrpides N."/>
            <person name="Ivanova N."/>
            <person name="Ovchinnikova G."/>
            <person name="Pedersen K."/>
            <person name="Jagevall S."/>
            <person name="Hazen T."/>
            <person name="Woyke T."/>
        </authorList>
    </citation>
    <scope>NUCLEOTIDE SEQUENCE [LARGE SCALE GENOMIC DNA]</scope>
    <source>
        <strain evidence="3">ATCC 700646 / DSM 10631 / Aspo-2</strain>
    </source>
</reference>
<dbReference type="Gene3D" id="2.130.10.10">
    <property type="entry name" value="YVTN repeat-like/Quinoprotein amine dehydrogenase"/>
    <property type="match status" value="1"/>
</dbReference>
<evidence type="ECO:0000256" key="1">
    <source>
        <dbReference type="SAM" id="SignalP"/>
    </source>
</evidence>
<feature type="signal peptide" evidence="1">
    <location>
        <begin position="1"/>
        <end position="28"/>
    </location>
</feature>
<reference evidence="2 3" key="2">
    <citation type="journal article" date="2014" name="Genome Announc.">
        <title>Complete Genome Sequence of the Subsurface, Mesophilic Sulfate-Reducing Bacterium Desulfovibrio aespoeensis Aspo-2.</title>
        <authorList>
            <person name="Pedersen K."/>
            <person name="Bengtsson A."/>
            <person name="Edlund J."/>
            <person name="Rabe L."/>
            <person name="Hazen T."/>
            <person name="Chakraborty R."/>
            <person name="Goodwin L."/>
            <person name="Shapiro N."/>
        </authorList>
    </citation>
    <scope>NUCLEOTIDE SEQUENCE [LARGE SCALE GENOMIC DNA]</scope>
    <source>
        <strain evidence="3">ATCC 700646 / DSM 10631 / Aspo-2</strain>
    </source>
</reference>
<keyword evidence="2" id="KW-0808">Transferase</keyword>
<dbReference type="HOGENOM" id="CLU_060272_1_0_7"/>
<dbReference type="AlphaFoldDB" id="E6VS02"/>
<dbReference type="InterPro" id="IPR007788">
    <property type="entry name" value="QCT"/>
</dbReference>
<dbReference type="GO" id="GO:0016603">
    <property type="term" value="F:glutaminyl-peptide cyclotransferase activity"/>
    <property type="evidence" value="ECO:0007669"/>
    <property type="project" value="InterPro"/>
</dbReference>
<protein>
    <submittedName>
        <fullName evidence="2">Glutamine cyclotransferase</fullName>
    </submittedName>
</protein>
<dbReference type="OrthoDB" id="9783700at2"/>
<dbReference type="SUPFAM" id="SSF50969">
    <property type="entry name" value="YVTN repeat-like/Quinoprotein amine dehydrogenase"/>
    <property type="match status" value="1"/>
</dbReference>
<organism evidence="2 3">
    <name type="scientific">Pseudodesulfovibrio aespoeensis (strain ATCC 700646 / DSM 10631 / Aspo-2)</name>
    <name type="common">Desulfovibrio aespoeensis</name>
    <dbReference type="NCBI Taxonomy" id="643562"/>
    <lineage>
        <taxon>Bacteria</taxon>
        <taxon>Pseudomonadati</taxon>
        <taxon>Thermodesulfobacteriota</taxon>
        <taxon>Desulfovibrionia</taxon>
        <taxon>Desulfovibrionales</taxon>
        <taxon>Desulfovibrionaceae</taxon>
    </lineage>
</organism>
<dbReference type="eggNOG" id="COG3823">
    <property type="taxonomic scope" value="Bacteria"/>
</dbReference>